<dbReference type="OrthoDB" id="9795306at2"/>
<dbReference type="InterPro" id="IPR041581">
    <property type="entry name" value="Glyoxalase_6"/>
</dbReference>
<dbReference type="RefSeq" id="WP_030530112.1">
    <property type="nucleotide sequence ID" value="NZ_JOIJ01000001.1"/>
</dbReference>
<dbReference type="Proteomes" id="UP000317303">
    <property type="component" value="Unassembled WGS sequence"/>
</dbReference>
<dbReference type="PANTHER" id="PTHR33993:SF14">
    <property type="entry name" value="GB|AAF24581.1"/>
    <property type="match status" value="1"/>
</dbReference>
<protein>
    <submittedName>
        <fullName evidence="3">Putative glyoxalase superfamily protein PhnB</fullName>
    </submittedName>
</protein>
<dbReference type="Pfam" id="PF18029">
    <property type="entry name" value="Glyoxalase_6"/>
    <property type="match status" value="1"/>
</dbReference>
<dbReference type="EMBL" id="VLJV01000001">
    <property type="protein sequence ID" value="TWH21796.1"/>
    <property type="molecule type" value="Genomic_DNA"/>
</dbReference>
<proteinExistence type="predicted"/>
<dbReference type="InterPro" id="IPR004360">
    <property type="entry name" value="Glyas_Fos-R_dOase_dom"/>
</dbReference>
<reference evidence="3 4" key="1">
    <citation type="submission" date="2019-07" db="EMBL/GenBank/DDBJ databases">
        <title>R&amp;d 2014.</title>
        <authorList>
            <person name="Klenk H.-P."/>
        </authorList>
    </citation>
    <scope>NUCLEOTIDE SEQUENCE [LARGE SCALE GENOMIC DNA]</scope>
    <source>
        <strain evidence="3 4">DSM 43194</strain>
    </source>
</reference>
<dbReference type="CDD" id="cd07246">
    <property type="entry name" value="VOC_like"/>
    <property type="match status" value="1"/>
</dbReference>
<feature type="region of interest" description="Disordered" evidence="1">
    <location>
        <begin position="43"/>
        <end position="67"/>
    </location>
</feature>
<feature type="domain" description="VOC" evidence="2">
    <location>
        <begin position="204"/>
        <end position="310"/>
    </location>
</feature>
<dbReference type="Pfam" id="PF00903">
    <property type="entry name" value="Glyoxalase"/>
    <property type="match status" value="1"/>
</dbReference>
<organism evidence="3 4">
    <name type="scientific">Prauserella rugosa</name>
    <dbReference type="NCBI Taxonomy" id="43354"/>
    <lineage>
        <taxon>Bacteria</taxon>
        <taxon>Bacillati</taxon>
        <taxon>Actinomycetota</taxon>
        <taxon>Actinomycetes</taxon>
        <taxon>Pseudonocardiales</taxon>
        <taxon>Pseudonocardiaceae</taxon>
        <taxon>Prauserella</taxon>
    </lineage>
</organism>
<comment type="caution">
    <text evidence="3">The sequence shown here is derived from an EMBL/GenBank/DDBJ whole genome shotgun (WGS) entry which is preliminary data.</text>
</comment>
<gene>
    <name evidence="3" type="ORF">JD82_03665</name>
</gene>
<dbReference type="PROSITE" id="PS51819">
    <property type="entry name" value="VOC"/>
    <property type="match status" value="2"/>
</dbReference>
<name>A0A660CEN4_9PSEU</name>
<dbReference type="Gene3D" id="3.30.720.110">
    <property type="match status" value="1"/>
</dbReference>
<dbReference type="InterPro" id="IPR052164">
    <property type="entry name" value="Anthracycline_SecMetBiosynth"/>
</dbReference>
<evidence type="ECO:0000313" key="4">
    <source>
        <dbReference type="Proteomes" id="UP000317303"/>
    </source>
</evidence>
<evidence type="ECO:0000256" key="1">
    <source>
        <dbReference type="SAM" id="MobiDB-lite"/>
    </source>
</evidence>
<dbReference type="PANTHER" id="PTHR33993">
    <property type="entry name" value="GLYOXALASE-RELATED"/>
    <property type="match status" value="1"/>
</dbReference>
<dbReference type="SUPFAM" id="SSF54593">
    <property type="entry name" value="Glyoxalase/Bleomycin resistance protein/Dihydroxybiphenyl dioxygenase"/>
    <property type="match status" value="2"/>
</dbReference>
<keyword evidence="4" id="KW-1185">Reference proteome</keyword>
<dbReference type="InterPro" id="IPR037523">
    <property type="entry name" value="VOC_core"/>
</dbReference>
<accession>A0A660CEN4</accession>
<evidence type="ECO:0000259" key="2">
    <source>
        <dbReference type="PROSITE" id="PS51819"/>
    </source>
</evidence>
<feature type="domain" description="VOC" evidence="2">
    <location>
        <begin position="67"/>
        <end position="189"/>
    </location>
</feature>
<evidence type="ECO:0000313" key="3">
    <source>
        <dbReference type="EMBL" id="TWH21796.1"/>
    </source>
</evidence>
<dbReference type="Gene3D" id="3.30.720.120">
    <property type="match status" value="1"/>
</dbReference>
<dbReference type="AlphaFoldDB" id="A0A660CEN4"/>
<dbReference type="InterPro" id="IPR029068">
    <property type="entry name" value="Glyas_Bleomycin-R_OHBP_Dase"/>
</dbReference>
<sequence length="310" mass="32959">MTDASDTPDAFEALRTDYEPLAPPPEFAATLRQRLWHVVAREGSTTTESGGGTMSNSPEAGGATPAEPHALTPYLVVSDARRAIEFYVAVFGASRRGEPIVMDDGRVGHAEVAIGDSVLMLAEEFPEIDHVAVSSGGPAVRVEVADVDTAVARTVELGGEAFGEVADDGHGRTGRIRDPFGQRWLVQQAPHRSSAGRPRPRHGEAAYFTFTVPDDEAATAFYGAVLGWQFAGGGRPRTWGVIGSGLPDAGLAGEQDYAGWKLMYAVDDLDSAVTRVRTAGGTVRSVTDEPYGRVADCVDDQGVEFWLAQL</sequence>
<dbReference type="Gene3D" id="3.10.180.10">
    <property type="entry name" value="2,3-Dihydroxybiphenyl 1,2-Dioxygenase, domain 1"/>
    <property type="match status" value="1"/>
</dbReference>